<evidence type="ECO:0000313" key="1">
    <source>
        <dbReference type="EMBL" id="KAJ9120042.1"/>
    </source>
</evidence>
<sequence>MSFNSSVTITIRPATDKEYVELGRLHAKVFLPDPLWQLLVRKINPKVWLEWYFNEQGKEDVKSGFASVIVARRKDTNELVGGAWNKIFTPEHPPTRPPCQFPDGWNVEEDKQMDVPRFKYQQELFNGYGKLFYVHEFVVADEYQGKGIGKQIMKYIIEEAKQAGMNIALTAAPGKPGFYKKLGFQPRGKPIIGTDGQLEGITLMDLELFKPAQSLSSGGPKTISHSIIIRQAREDEYMEVARLYYAAMSTDRLTQLLTSKVDKTVRLKWMAEQLEDAVDGGFSSLLVAQRTDNGQLVGATLLIRKTKENRPIFPSCRFPEGYNEKELMQISLSGVPFQERFLAQYGDFIYVAEFVVAPNYQGKDIGRRLLEAVIAEGKSSRMNLALTAASGKAGFYEKLGFEVAGKPPMSTDGTVEGLREIIGSTPGSGTDHLPLCKLLHDVITSTRPSMITIRPIKASEYLEVARLYCAAISPSRTIQLLVSKVDPSEWLQYTAKRFKLAADEGASVLVAQRTDTGELAGVALTESYSKENRPTMPNCQFPAGYNQKEAERIIVPEAQFQKACLAKYGGFIYIDEFAVGPAYQGQGIGRHIAEHIIAKAKESGKIIALSAASGTSLELQKDMTVSLIAV</sequence>
<comment type="caution">
    <text evidence="1">The sequence shown here is derived from an EMBL/GenBank/DDBJ whole genome shotgun (WGS) entry which is preliminary data.</text>
</comment>
<accession>A0ACC2X9S2</accession>
<gene>
    <name evidence="1" type="ORF">QFC22_002939</name>
</gene>
<keyword evidence="2" id="KW-1185">Reference proteome</keyword>
<organism evidence="1 2">
    <name type="scientific">Naganishia vaughanmartiniae</name>
    <dbReference type="NCBI Taxonomy" id="1424756"/>
    <lineage>
        <taxon>Eukaryota</taxon>
        <taxon>Fungi</taxon>
        <taxon>Dikarya</taxon>
        <taxon>Basidiomycota</taxon>
        <taxon>Agaricomycotina</taxon>
        <taxon>Tremellomycetes</taxon>
        <taxon>Filobasidiales</taxon>
        <taxon>Filobasidiaceae</taxon>
        <taxon>Naganishia</taxon>
    </lineage>
</organism>
<name>A0ACC2X9S2_9TREE</name>
<evidence type="ECO:0000313" key="2">
    <source>
        <dbReference type="Proteomes" id="UP001243375"/>
    </source>
</evidence>
<dbReference type="EMBL" id="JASBWU010000007">
    <property type="protein sequence ID" value="KAJ9120042.1"/>
    <property type="molecule type" value="Genomic_DNA"/>
</dbReference>
<reference evidence="1" key="1">
    <citation type="submission" date="2023-04" db="EMBL/GenBank/DDBJ databases">
        <title>Draft Genome sequencing of Naganishia species isolated from polar environments using Oxford Nanopore Technology.</title>
        <authorList>
            <person name="Leo P."/>
            <person name="Venkateswaran K."/>
        </authorList>
    </citation>
    <scope>NUCLEOTIDE SEQUENCE</scope>
    <source>
        <strain evidence="1">MNA-CCFEE 5425</strain>
    </source>
</reference>
<proteinExistence type="predicted"/>
<dbReference type="Proteomes" id="UP001243375">
    <property type="component" value="Unassembled WGS sequence"/>
</dbReference>
<protein>
    <submittedName>
        <fullName evidence="1">Uncharacterized protein</fullName>
    </submittedName>
</protein>